<dbReference type="Pfam" id="PF02572">
    <property type="entry name" value="CobA_CobO_BtuR"/>
    <property type="match status" value="1"/>
</dbReference>
<gene>
    <name evidence="1" type="primary">cobA</name>
    <name evidence="1" type="ORF">GCWU000342_00059</name>
</gene>
<dbReference type="InterPro" id="IPR003724">
    <property type="entry name" value="CblAdoTrfase_CobA"/>
</dbReference>
<evidence type="ECO:0000313" key="2">
    <source>
        <dbReference type="Proteomes" id="UP000003494"/>
    </source>
</evidence>
<sequence>MQEGKITVYYGEGYGKTSAAIGNAIKVASAGGSATMIQFLKGQLSADFFSRLEPEIKVFRFEQNIEGYDDLTSQEQEEEKKNYENALMFAKKVLTVDECDLLVLDEVLGIVERGLVPAEALVEVLSAKSPLASVIMTGDCLPEEIRQIADTVYDIVPEKLPG</sequence>
<comment type="caution">
    <text evidence="1">The sequence shown here is derived from an EMBL/GenBank/DDBJ whole genome shotgun (WGS) entry which is preliminary data.</text>
</comment>
<proteinExistence type="predicted"/>
<keyword evidence="1" id="KW-0808">Transferase</keyword>
<evidence type="ECO:0000313" key="1">
    <source>
        <dbReference type="EMBL" id="EEP28718.1"/>
    </source>
</evidence>
<dbReference type="SUPFAM" id="SSF52540">
    <property type="entry name" value="P-loop containing nucleoside triphosphate hydrolases"/>
    <property type="match status" value="1"/>
</dbReference>
<dbReference type="Gene3D" id="3.40.50.300">
    <property type="entry name" value="P-loop containing nucleotide triphosphate hydrolases"/>
    <property type="match status" value="1"/>
</dbReference>
<dbReference type="InterPro" id="IPR027417">
    <property type="entry name" value="P-loop_NTPase"/>
</dbReference>
<dbReference type="HOGENOM" id="CLU_088595_2_0_9"/>
<dbReference type="EMBL" id="ACIP02000001">
    <property type="protein sequence ID" value="EEP28718.1"/>
    <property type="molecule type" value="Genomic_DNA"/>
</dbReference>
<dbReference type="PANTHER" id="PTHR46638:SF1">
    <property type="entry name" value="CORRINOID ADENOSYLTRANSFERASE"/>
    <property type="match status" value="1"/>
</dbReference>
<dbReference type="Proteomes" id="UP000003494">
    <property type="component" value="Unassembled WGS sequence"/>
</dbReference>
<keyword evidence="2" id="KW-1185">Reference proteome</keyword>
<dbReference type="RefSeq" id="WP_006905106.1">
    <property type="nucleotide sequence ID" value="NZ_GG665866.1"/>
</dbReference>
<dbReference type="eggNOG" id="COG2109">
    <property type="taxonomic scope" value="Bacteria"/>
</dbReference>
<dbReference type="GO" id="GO:0008817">
    <property type="term" value="F:corrinoid adenosyltransferase activity"/>
    <property type="evidence" value="ECO:0007669"/>
    <property type="project" value="UniProtKB-EC"/>
</dbReference>
<dbReference type="EC" id="2.5.1.17" evidence="1"/>
<dbReference type="PANTHER" id="PTHR46638">
    <property type="entry name" value="CORRINOID ADENOSYLTRANSFERASE"/>
    <property type="match status" value="1"/>
</dbReference>
<organism evidence="1 2">
    <name type="scientific">Shuttleworthella satelles DSM 14600</name>
    <dbReference type="NCBI Taxonomy" id="626523"/>
    <lineage>
        <taxon>Bacteria</taxon>
        <taxon>Bacillati</taxon>
        <taxon>Bacillota</taxon>
        <taxon>Clostridia</taxon>
        <taxon>Lachnospirales</taxon>
        <taxon>Lachnospiraceae</taxon>
        <taxon>Shuttleworthella</taxon>
    </lineage>
</organism>
<dbReference type="STRING" id="626523.GCWU000342_00059"/>
<reference evidence="1" key="1">
    <citation type="submission" date="2009-04" db="EMBL/GenBank/DDBJ databases">
        <authorList>
            <person name="Weinstock G."/>
            <person name="Sodergren E."/>
            <person name="Clifton S."/>
            <person name="Fulton L."/>
            <person name="Fulton B."/>
            <person name="Courtney L."/>
            <person name="Fronick C."/>
            <person name="Harrison M."/>
            <person name="Strong C."/>
            <person name="Farmer C."/>
            <person name="Delahaunty K."/>
            <person name="Markovic C."/>
            <person name="Hall O."/>
            <person name="Minx P."/>
            <person name="Tomlinson C."/>
            <person name="Mitreva M."/>
            <person name="Nelson J."/>
            <person name="Hou S."/>
            <person name="Wollam A."/>
            <person name="Pepin K.H."/>
            <person name="Johnson M."/>
            <person name="Bhonagiri V."/>
            <person name="Nash W.E."/>
            <person name="Warren W."/>
            <person name="Chinwalla A."/>
            <person name="Mardis E.R."/>
            <person name="Wilson R.K."/>
        </authorList>
    </citation>
    <scope>NUCLEOTIDE SEQUENCE [LARGE SCALE GENOMIC DNA]</scope>
    <source>
        <strain evidence="1">DSM 14600</strain>
    </source>
</reference>
<name>C4G897_9FIRM</name>
<protein>
    <submittedName>
        <fullName evidence="1">Cob(I)yrinic acid a,c-diamide adenosyltransferase</fullName>
        <ecNumber evidence="1">2.5.1.17</ecNumber>
    </submittedName>
</protein>
<accession>C4G897</accession>
<dbReference type="PIRSF" id="PIRSF015617">
    <property type="entry name" value="Adensltrnsf_CobA"/>
    <property type="match status" value="1"/>
</dbReference>
<dbReference type="AlphaFoldDB" id="C4G897"/>
<dbReference type="GO" id="GO:0005524">
    <property type="term" value="F:ATP binding"/>
    <property type="evidence" value="ECO:0007669"/>
    <property type="project" value="InterPro"/>
</dbReference>
<dbReference type="GO" id="GO:0009236">
    <property type="term" value="P:cobalamin biosynthetic process"/>
    <property type="evidence" value="ECO:0007669"/>
    <property type="project" value="InterPro"/>
</dbReference>